<dbReference type="EMBL" id="CAJNDS010000224">
    <property type="protein sequence ID" value="CAE7029961.1"/>
    <property type="molecule type" value="Genomic_DNA"/>
</dbReference>
<feature type="domain" description="Tyrosine-protein kinase ephrin type A/B receptor-like" evidence="1">
    <location>
        <begin position="1356"/>
        <end position="1395"/>
    </location>
</feature>
<dbReference type="InterPro" id="IPR009030">
    <property type="entry name" value="Growth_fac_rcpt_cys_sf"/>
</dbReference>
<protein>
    <recommendedName>
        <fullName evidence="1">Tyrosine-protein kinase ephrin type A/B receptor-like domain-containing protein</fullName>
    </recommendedName>
</protein>
<dbReference type="InterPro" id="IPR011641">
    <property type="entry name" value="Tyr-kin_ephrin_A/B_rcpt-like"/>
</dbReference>
<keyword evidence="3" id="KW-1185">Reference proteome</keyword>
<reference evidence="2" key="1">
    <citation type="submission" date="2021-02" db="EMBL/GenBank/DDBJ databases">
        <authorList>
            <person name="Dougan E. K."/>
            <person name="Rhodes N."/>
            <person name="Thang M."/>
            <person name="Chan C."/>
        </authorList>
    </citation>
    <scope>NUCLEOTIDE SEQUENCE</scope>
</reference>
<feature type="domain" description="Tyrosine-protein kinase ephrin type A/B receptor-like" evidence="1">
    <location>
        <begin position="466"/>
        <end position="511"/>
    </location>
</feature>
<evidence type="ECO:0000313" key="3">
    <source>
        <dbReference type="Proteomes" id="UP000604046"/>
    </source>
</evidence>
<dbReference type="Gene3D" id="2.10.50.10">
    <property type="entry name" value="Tumor Necrosis Factor Receptor, subunit A, domain 2"/>
    <property type="match status" value="6"/>
</dbReference>
<evidence type="ECO:0000259" key="1">
    <source>
        <dbReference type="Pfam" id="PF07699"/>
    </source>
</evidence>
<comment type="caution">
    <text evidence="2">The sequence shown here is derived from an EMBL/GenBank/DDBJ whole genome shotgun (WGS) entry which is preliminary data.</text>
</comment>
<dbReference type="PANTHER" id="PTHR46967:SF2">
    <property type="entry name" value="SUSHI, VON WILLEBRAND FACTOR TYPE A, EGF AND PENTRAXIN DOMAIN-CONTAINING PROTEIN 1-LIKE"/>
    <property type="match status" value="1"/>
</dbReference>
<dbReference type="SUPFAM" id="SSF57184">
    <property type="entry name" value="Growth factor receptor domain"/>
    <property type="match status" value="1"/>
</dbReference>
<gene>
    <name evidence="2" type="ORF">SNAT2548_LOCUS3604</name>
</gene>
<proteinExistence type="predicted"/>
<accession>A0A812IB98</accession>
<dbReference type="OrthoDB" id="439917at2759"/>
<dbReference type="Proteomes" id="UP000604046">
    <property type="component" value="Unassembled WGS sequence"/>
</dbReference>
<dbReference type="SMART" id="SM01411">
    <property type="entry name" value="Ephrin_rec_like"/>
    <property type="match status" value="10"/>
</dbReference>
<sequence>MPAGADLRGVSLGPADRLAFLSECGQGPFLAGLPGQYAETSNGIDFLFQDAKGNRHLFASFPGIYTMCWCRPHGKANCEAASDFQVLVGLVRLTGPLLGQAFQCFFSINCTVSELQGSGLAVGDQLLPMQECGTSSLSATFPSAQPFYAFHEQGADGEDRITFNLGLLPLQGASPETVQLCWCPSSAKCQMSEYRAAAVHLQISCPPGTYELVARSRTCQACPPGSYCPGGPDGRLEHCPHGSTSPVESTSKQDCSCRRGFGWDSQLEVCLPCPAGSFKQLVGNQHCDAQCPQDTTSSAGAIGELQCFCASGKADTDPSPAFSCTDLTASLVEMPRPAEAAIFSFTGNIHVEPGRLPELQPLLEEYVESETGRASLSVVATSVDVSYTLSSYEEEAVREAHAKFLADPFEAWAIKLPGELARITANSAAITSESISCPETWNFPPGPIRSLADCRCSYGLEPSADLCRRCPLGTYKGMVGASSCTSCPEAGGGLNLVRTTLREGAVSAGECVCPAGYMSPDSTNSDCQPCEQGFFCFGGRQEPCPPLTITRAQAASSVTDCICEQGYFASVSGVCEPCAPGRFKPEAGNAESDCQTCAAGTWSNTSGATSHTACIHCIPGSTTKNDTATEEDLCIRPLPGQMLRCTAGRTCEVRIAGHQLHDGHRMALTSSSGCSSANQPVPNVANEGVSQPASDQGQRYAWQGDTNAMDFAPPGGHYSLCWCADLPGLSCTSLESFQIEAGRLQVVGPFVNHSFTCVRGQDCTGLPLQGVGFLTGQVSLRTACGKSGSLLSLSPANGNATGIVEQDASSVAFVLSFGVSDAFRDHGLTLDASNDGYRLCWCARDRPGDRPERSCAFDDFAVDAGRLRVEGPRTNQEVSCSVGQPCAPNGLESVGAVAGDRLMVLAACGTGSAMPGFPGGGIAEYGADGFRFLGSSEVLQSSAGIFRLCFCRPLSTSCDKPADFKAAVGFMTARGPFEQTARCTVGSSCIIELSGMGLAENDSLVVASSKCSESIQFGDLQNLTLLRQPMRIYLDNATLQCTLGEILWEAPPGVYQLCWCSQNSGCGLASFRAAAGHLQVTCPQGFYSPSSRCRACGRGFFCPGGTTARFPCMGGGTTLGVNAVASTDCLCDRGYFEELGTCKLCPRGTYKSTAGSSECARCPSNFTTFKPGAVSNSSCIEESSSSKDVQSNTSEVPAIVFNLSLSLAEGDADEAGSEFSETVRKQLRAALLSSILASVRLDASVVELNFANFTNASFLGRRLAQSLMAAVTMRYPTTEAAEGLQSELDWNALRDELGLALQQDENLKGFEVNAISAAELSSVYVVCPANAAKPPGVTLMRPEDCACNPGFGYDEGACRACALGEYKSALSNERCEKCPEWTSTQKTGATEQEECKCEAGRYRKDQCAHCPKGSYCPGSGEKVPCPFNSTTESGGSSSSADCKCLPGHQPSEPSDSPPCEPCQPGRYKRSVSNEKCFETCPSNANSPPASTEPGNCSCNEDHYAQLNDEDELDRCAPCTFNGLRCSGGFLQNGSHAQPEAKVGWYKTGKTLAVQCLVRDAAGASVCQGENRCAEGSTGWLCGECPAQWGRRGHLEFCRQCPDSSSAWLATSILLDLGRITSLNFIMAVLSAQGAAKQMKLHTTILRIFQRWKDACSVLLSCDYVKGAESKVESWRSR</sequence>
<feature type="domain" description="Tyrosine-protein kinase ephrin type A/B receptor-like" evidence="1">
    <location>
        <begin position="1137"/>
        <end position="1179"/>
    </location>
</feature>
<organism evidence="2 3">
    <name type="scientific">Symbiodinium natans</name>
    <dbReference type="NCBI Taxonomy" id="878477"/>
    <lineage>
        <taxon>Eukaryota</taxon>
        <taxon>Sar</taxon>
        <taxon>Alveolata</taxon>
        <taxon>Dinophyceae</taxon>
        <taxon>Suessiales</taxon>
        <taxon>Symbiodiniaceae</taxon>
        <taxon>Symbiodinium</taxon>
    </lineage>
</organism>
<evidence type="ECO:0000313" key="2">
    <source>
        <dbReference type="EMBL" id="CAE7029961.1"/>
    </source>
</evidence>
<name>A0A812IB98_9DINO</name>
<dbReference type="Pfam" id="PF07699">
    <property type="entry name" value="Ephrin_rec_like"/>
    <property type="match status" value="3"/>
</dbReference>
<dbReference type="PANTHER" id="PTHR46967">
    <property type="entry name" value="INSULIN-LIKE GROWTH FACTOR BINDING PROTEIN,N-TERMINAL"/>
    <property type="match status" value="1"/>
</dbReference>